<dbReference type="SUPFAM" id="SSF81923">
    <property type="entry name" value="Double Clp-N motif"/>
    <property type="match status" value="1"/>
</dbReference>
<gene>
    <name evidence="1" type="ORF">FNL38_103626</name>
</gene>
<protein>
    <submittedName>
        <fullName evidence="1">ATP-dependent Clp protease ATP-binding subunit ClpC</fullName>
    </submittedName>
</protein>
<reference evidence="1" key="1">
    <citation type="submission" date="2019-07" db="EMBL/GenBank/DDBJ databases">
        <title>Genomic Encyclopedia of Type Strains, Phase IV (KMG-IV): sequencing the most valuable type-strain genomes for metagenomic binning, comparative biology and taxonomic classification.</title>
        <authorList>
            <person name="Goeker M."/>
        </authorList>
    </citation>
    <scope>NUCLEOTIDE SEQUENCE</scope>
    <source>
        <strain evidence="1">DSM 44596</strain>
    </source>
</reference>
<proteinExistence type="predicted"/>
<dbReference type="InterPro" id="IPR036628">
    <property type="entry name" value="Clp_N_dom_sf"/>
</dbReference>
<dbReference type="GO" id="GO:0008233">
    <property type="term" value="F:peptidase activity"/>
    <property type="evidence" value="ECO:0007669"/>
    <property type="project" value="UniProtKB-KW"/>
</dbReference>
<dbReference type="GO" id="GO:0006508">
    <property type="term" value="P:proteolysis"/>
    <property type="evidence" value="ECO:0007669"/>
    <property type="project" value="UniProtKB-KW"/>
</dbReference>
<dbReference type="InterPro" id="IPR004176">
    <property type="entry name" value="Clp_R_N"/>
</dbReference>
<keyword evidence="1" id="KW-0067">ATP-binding</keyword>
<dbReference type="Gene3D" id="1.10.1780.10">
    <property type="entry name" value="Clp, N-terminal domain"/>
    <property type="match status" value="1"/>
</dbReference>
<sequence>MPKINVYVPDDLAAAVRARQLPISAICQMALRGALDREAPDSSVRITEHIETDLPFSPHLASVISLAPAAAARKGSLTVDSEHLLQALLDEEENLILRGLDHLGLTRASIQKTLDLVVPDKAPVDDSDVTYGPAARVILEAAVADAHLAGNSVVNGANLVWALANASTGYAADVLDHLGFFQVTTHQALGLIEVGVGHTNRYAPAGQAAILTELAKITDRLARLEASLSSSCS</sequence>
<dbReference type="Pfam" id="PF02861">
    <property type="entry name" value="Clp_N"/>
    <property type="match status" value="1"/>
</dbReference>
<dbReference type="PROSITE" id="PS51903">
    <property type="entry name" value="CLP_R"/>
    <property type="match status" value="1"/>
</dbReference>
<keyword evidence="1" id="KW-0378">Hydrolase</keyword>
<dbReference type="GO" id="GO:0005524">
    <property type="term" value="F:ATP binding"/>
    <property type="evidence" value="ECO:0007669"/>
    <property type="project" value="UniProtKB-KW"/>
</dbReference>
<evidence type="ECO:0000313" key="1">
    <source>
        <dbReference type="EMBL" id="TYQ05274.1"/>
    </source>
</evidence>
<dbReference type="AlphaFoldDB" id="A0A652YRV7"/>
<keyword evidence="1" id="KW-0645">Protease</keyword>
<keyword evidence="1" id="KW-0547">Nucleotide-binding</keyword>
<organism evidence="1">
    <name type="scientific">Nocardia globerula</name>
    <dbReference type="NCBI Taxonomy" id="1818"/>
    <lineage>
        <taxon>Bacteria</taxon>
        <taxon>Bacillati</taxon>
        <taxon>Actinomycetota</taxon>
        <taxon>Actinomycetes</taxon>
        <taxon>Mycobacteriales</taxon>
        <taxon>Nocardiaceae</taxon>
        <taxon>Nocardia</taxon>
    </lineage>
</organism>
<dbReference type="EMBL" id="VNIQ01000003">
    <property type="protein sequence ID" value="TYQ05274.1"/>
    <property type="molecule type" value="Genomic_DNA"/>
</dbReference>
<comment type="caution">
    <text evidence="1">The sequence shown here is derived from an EMBL/GenBank/DDBJ whole genome shotgun (WGS) entry which is preliminary data.</text>
</comment>
<accession>A0A652YRV7</accession>
<name>A0A652YRV7_NOCGL</name>